<dbReference type="PANTHER" id="PTHR35851">
    <property type="entry name" value="CELL DIVISION PROTEIN FTSQ"/>
    <property type="match status" value="1"/>
</dbReference>
<gene>
    <name evidence="9" type="primary">ftsQ</name>
    <name evidence="12" type="ORF">IOQ59_04770</name>
</gene>
<dbReference type="PANTHER" id="PTHR35851:SF1">
    <property type="entry name" value="CELL DIVISION PROTEIN FTSQ"/>
    <property type="match status" value="1"/>
</dbReference>
<dbReference type="EMBL" id="JADEYS010000003">
    <property type="protein sequence ID" value="MBE9396571.1"/>
    <property type="molecule type" value="Genomic_DNA"/>
</dbReference>
<evidence type="ECO:0000256" key="2">
    <source>
        <dbReference type="ARBA" id="ARBA00022475"/>
    </source>
</evidence>
<evidence type="ECO:0000313" key="13">
    <source>
        <dbReference type="Proteomes" id="UP000640333"/>
    </source>
</evidence>
<evidence type="ECO:0000256" key="5">
    <source>
        <dbReference type="ARBA" id="ARBA00022692"/>
    </source>
</evidence>
<dbReference type="PROSITE" id="PS51779">
    <property type="entry name" value="POTRA"/>
    <property type="match status" value="1"/>
</dbReference>
<keyword evidence="3 9" id="KW-0997">Cell inner membrane</keyword>
<proteinExistence type="inferred from homology"/>
<keyword evidence="8 9" id="KW-0131">Cell cycle</keyword>
<dbReference type="InterPro" id="IPR005548">
    <property type="entry name" value="Cell_div_FtsQ/DivIB_C"/>
</dbReference>
<evidence type="ECO:0000313" key="12">
    <source>
        <dbReference type="EMBL" id="MBE9396571.1"/>
    </source>
</evidence>
<dbReference type="InterPro" id="IPR026579">
    <property type="entry name" value="FtsQ"/>
</dbReference>
<dbReference type="Pfam" id="PF08478">
    <property type="entry name" value="POTRA_1"/>
    <property type="match status" value="1"/>
</dbReference>
<feature type="region of interest" description="Disordered" evidence="10">
    <location>
        <begin position="1"/>
        <end position="20"/>
    </location>
</feature>
<dbReference type="InterPro" id="IPR034746">
    <property type="entry name" value="POTRA"/>
</dbReference>
<evidence type="ECO:0000256" key="4">
    <source>
        <dbReference type="ARBA" id="ARBA00022618"/>
    </source>
</evidence>
<dbReference type="Proteomes" id="UP000640333">
    <property type="component" value="Unassembled WGS sequence"/>
</dbReference>
<dbReference type="AlphaFoldDB" id="A0A8J7K9C0"/>
<feature type="domain" description="POTRA" evidence="11">
    <location>
        <begin position="77"/>
        <end position="146"/>
    </location>
</feature>
<comment type="subunit">
    <text evidence="9">Part of a complex composed of FtsB, FtsL and FtsQ.</text>
</comment>
<dbReference type="Gene3D" id="3.10.20.310">
    <property type="entry name" value="membrane protein fhac"/>
    <property type="match status" value="1"/>
</dbReference>
<protein>
    <recommendedName>
        <fullName evidence="9">Cell division protein FtsQ</fullName>
    </recommendedName>
</protein>
<dbReference type="GO" id="GO:0005886">
    <property type="term" value="C:plasma membrane"/>
    <property type="evidence" value="ECO:0007669"/>
    <property type="project" value="UniProtKB-SubCell"/>
</dbReference>
<dbReference type="InterPro" id="IPR045335">
    <property type="entry name" value="FtsQ_C_sf"/>
</dbReference>
<evidence type="ECO:0000256" key="7">
    <source>
        <dbReference type="ARBA" id="ARBA00023136"/>
    </source>
</evidence>
<keyword evidence="6 9" id="KW-1133">Transmembrane helix</keyword>
<evidence type="ECO:0000256" key="8">
    <source>
        <dbReference type="ARBA" id="ARBA00023306"/>
    </source>
</evidence>
<evidence type="ECO:0000256" key="6">
    <source>
        <dbReference type="ARBA" id="ARBA00022989"/>
    </source>
</evidence>
<dbReference type="HAMAP" id="MF_00911">
    <property type="entry name" value="FtsQ_subfam"/>
    <property type="match status" value="1"/>
</dbReference>
<dbReference type="Pfam" id="PF03799">
    <property type="entry name" value="FtsQ_DivIB_C"/>
    <property type="match status" value="1"/>
</dbReference>
<dbReference type="InterPro" id="IPR013685">
    <property type="entry name" value="POTRA_FtsQ_type"/>
</dbReference>
<sequence length="282" mass="32067">MNWFRSRQNEEIVEDEDAAQRGATREAISEEAESFEAVAVDKDRDWWLKPLWTLTALMLFIGGLWSLYLPVWGWLDKPVAAVKVTGPVRHLDKPALADNVASTLEAGLLGIDIATVREQVVSHPWVRNAGVIRDWPQTLEIRVEEEVPVARWGEDGLLNHEGEIFWPELKKEYVQLPRLSGAAEDTEQVMAQFHDLNQMFRRIGLKVVALDLEKRGAWSLVLDNGIRVVVGRSAVNERLERFLDLYTRVLSARAEHIELVDIRYANGVSVKWKPEANDENAG</sequence>
<comment type="caution">
    <text evidence="12">The sequence shown here is derived from an EMBL/GenBank/DDBJ whole genome shotgun (WGS) entry which is preliminary data.</text>
</comment>
<keyword evidence="2 9" id="KW-1003">Cell membrane</keyword>
<reference evidence="12" key="1">
    <citation type="submission" date="2020-10" db="EMBL/GenBank/DDBJ databases">
        <title>Bacterium isolated from coastal waters sediment.</title>
        <authorList>
            <person name="Chen R.-J."/>
            <person name="Lu D.-C."/>
            <person name="Zhu K.-L."/>
            <person name="Du Z.-J."/>
        </authorList>
    </citation>
    <scope>NUCLEOTIDE SEQUENCE</scope>
    <source>
        <strain evidence="12">N1Y112</strain>
    </source>
</reference>
<dbReference type="GO" id="GO:0090529">
    <property type="term" value="P:cell septum assembly"/>
    <property type="evidence" value="ECO:0007669"/>
    <property type="project" value="InterPro"/>
</dbReference>
<dbReference type="GO" id="GO:0032153">
    <property type="term" value="C:cell division site"/>
    <property type="evidence" value="ECO:0007669"/>
    <property type="project" value="UniProtKB-UniRule"/>
</dbReference>
<name>A0A8J7K9C0_9GAMM</name>
<evidence type="ECO:0000256" key="9">
    <source>
        <dbReference type="HAMAP-Rule" id="MF_00911"/>
    </source>
</evidence>
<dbReference type="GO" id="GO:0043093">
    <property type="term" value="P:FtsZ-dependent cytokinesis"/>
    <property type="evidence" value="ECO:0007669"/>
    <property type="project" value="UniProtKB-UniRule"/>
</dbReference>
<dbReference type="Gene3D" id="3.40.50.11690">
    <property type="entry name" value="Cell division protein FtsQ/DivIB"/>
    <property type="match status" value="1"/>
</dbReference>
<feature type="transmembrane region" description="Helical" evidence="9">
    <location>
        <begin position="51"/>
        <end position="75"/>
    </location>
</feature>
<evidence type="ECO:0000256" key="3">
    <source>
        <dbReference type="ARBA" id="ARBA00022519"/>
    </source>
</evidence>
<dbReference type="RefSeq" id="WP_193952117.1">
    <property type="nucleotide sequence ID" value="NZ_JADEYS010000003.1"/>
</dbReference>
<keyword evidence="4 9" id="KW-0132">Cell division</keyword>
<comment type="function">
    <text evidence="9">Essential cell division protein. May link together the upstream cell division proteins, which are predominantly cytoplasmic, with the downstream cell division proteins, which are predominantly periplasmic. May control correct divisome assembly.</text>
</comment>
<accession>A0A8J7K9C0</accession>
<keyword evidence="5 9" id="KW-0812">Transmembrane</keyword>
<keyword evidence="7 9" id="KW-0472">Membrane</keyword>
<evidence type="ECO:0000256" key="1">
    <source>
        <dbReference type="ARBA" id="ARBA00004370"/>
    </source>
</evidence>
<keyword evidence="13" id="KW-1185">Reference proteome</keyword>
<comment type="subcellular location">
    <subcellularLocation>
        <location evidence="9">Cell inner membrane</location>
        <topology evidence="9">Single-pass type II membrane protein</topology>
    </subcellularLocation>
    <subcellularLocation>
        <location evidence="1">Membrane</location>
    </subcellularLocation>
    <text evidence="9">Localizes to the division septum.</text>
</comment>
<comment type="similarity">
    <text evidence="9">Belongs to the FtsQ/DivIB family. FtsQ subfamily.</text>
</comment>
<evidence type="ECO:0000256" key="10">
    <source>
        <dbReference type="SAM" id="MobiDB-lite"/>
    </source>
</evidence>
<evidence type="ECO:0000259" key="11">
    <source>
        <dbReference type="PROSITE" id="PS51779"/>
    </source>
</evidence>
<organism evidence="12 13">
    <name type="scientific">Pontibacterium sinense</name>
    <dbReference type="NCBI Taxonomy" id="2781979"/>
    <lineage>
        <taxon>Bacteria</taxon>
        <taxon>Pseudomonadati</taxon>
        <taxon>Pseudomonadota</taxon>
        <taxon>Gammaproteobacteria</taxon>
        <taxon>Oceanospirillales</taxon>
        <taxon>Oceanospirillaceae</taxon>
        <taxon>Pontibacterium</taxon>
    </lineage>
</organism>